<comment type="caution">
    <text evidence="1">The sequence shown here is derived from an EMBL/GenBank/DDBJ whole genome shotgun (WGS) entry which is preliminary data.</text>
</comment>
<gene>
    <name evidence="1" type="ORF">AAA799N04_01605</name>
</gene>
<accession>A0A081RL97</accession>
<proteinExistence type="predicted"/>
<keyword evidence="2" id="KW-1185">Reference proteome</keyword>
<name>A0A081RL97_9ARCH</name>
<protein>
    <submittedName>
        <fullName evidence="1">Uncharacterized protein</fullName>
    </submittedName>
</protein>
<dbReference type="Proteomes" id="UP000028059">
    <property type="component" value="Unassembled WGS sequence"/>
</dbReference>
<evidence type="ECO:0000313" key="2">
    <source>
        <dbReference type="Proteomes" id="UP000028059"/>
    </source>
</evidence>
<evidence type="ECO:0000313" key="1">
    <source>
        <dbReference type="EMBL" id="KEQ55970.1"/>
    </source>
</evidence>
<reference evidence="1 2" key="1">
    <citation type="submission" date="2014-06" db="EMBL/GenBank/DDBJ databases">
        <authorList>
            <person name="Ngugi D.K."/>
            <person name="Blom J."/>
            <person name="Alam I."/>
            <person name="Rashid M."/>
            <person name="Ba Alawi W."/>
            <person name="Zhang G."/>
            <person name="Hikmawan T."/>
            <person name="Guan Y."/>
            <person name="Antunes A."/>
            <person name="Siam R."/>
            <person name="ElDorry H."/>
            <person name="Bajic V."/>
            <person name="Stingl U."/>
        </authorList>
    </citation>
    <scope>NUCLEOTIDE SEQUENCE [LARGE SCALE GENOMIC DNA]</scope>
    <source>
        <strain evidence="1">SCGC AAA799-N04</strain>
    </source>
</reference>
<dbReference type="EMBL" id="JOKN01000042">
    <property type="protein sequence ID" value="KEQ55970.1"/>
    <property type="molecule type" value="Genomic_DNA"/>
</dbReference>
<sequence length="36" mass="4408">MREDGMTWRVEYLEPASILHREDNIEEESKEEELQD</sequence>
<dbReference type="AlphaFoldDB" id="A0A081RL97"/>
<organism evidence="1 2">
    <name type="scientific">Marine Group I thaumarchaeote SCGC AAA799-N04</name>
    <dbReference type="NCBI Taxonomy" id="1502293"/>
    <lineage>
        <taxon>Archaea</taxon>
        <taxon>Nitrososphaerota</taxon>
        <taxon>Marine Group I</taxon>
    </lineage>
</organism>